<dbReference type="InterPro" id="IPR051531">
    <property type="entry name" value="N-acetyltransferase"/>
</dbReference>
<feature type="domain" description="N-acetyltransferase" evidence="1">
    <location>
        <begin position="25"/>
        <end position="169"/>
    </location>
</feature>
<dbReference type="RefSeq" id="WP_115832533.1">
    <property type="nucleotide sequence ID" value="NZ_QNUL01000017.1"/>
</dbReference>
<reference evidence="2 3" key="1">
    <citation type="submission" date="2018-07" db="EMBL/GenBank/DDBJ databases">
        <title>Dyadobacter roseus sp. nov., isolated from rose rhizosphere soil.</title>
        <authorList>
            <person name="Chen L."/>
        </authorList>
    </citation>
    <scope>NUCLEOTIDE SEQUENCE [LARGE SCALE GENOMIC DNA]</scope>
    <source>
        <strain evidence="2 3">RS19</strain>
    </source>
</reference>
<dbReference type="GO" id="GO:0016747">
    <property type="term" value="F:acyltransferase activity, transferring groups other than amino-acyl groups"/>
    <property type="evidence" value="ECO:0007669"/>
    <property type="project" value="InterPro"/>
</dbReference>
<comment type="caution">
    <text evidence="2">The sequence shown here is derived from an EMBL/GenBank/DDBJ whole genome shotgun (WGS) entry which is preliminary data.</text>
</comment>
<dbReference type="Gene3D" id="3.40.630.30">
    <property type="match status" value="1"/>
</dbReference>
<dbReference type="PANTHER" id="PTHR43792:SF13">
    <property type="entry name" value="ACETYLTRANSFERASE"/>
    <property type="match status" value="1"/>
</dbReference>
<protein>
    <submittedName>
        <fullName evidence="2">GNAT family N-acetyltransferase</fullName>
    </submittedName>
</protein>
<dbReference type="Pfam" id="PF13302">
    <property type="entry name" value="Acetyltransf_3"/>
    <property type="match status" value="1"/>
</dbReference>
<evidence type="ECO:0000259" key="1">
    <source>
        <dbReference type="PROSITE" id="PS51186"/>
    </source>
</evidence>
<evidence type="ECO:0000313" key="2">
    <source>
        <dbReference type="EMBL" id="REA59076.1"/>
    </source>
</evidence>
<dbReference type="SUPFAM" id="SSF55729">
    <property type="entry name" value="Acyl-CoA N-acyltransferases (Nat)"/>
    <property type="match status" value="1"/>
</dbReference>
<dbReference type="OrthoDB" id="9811523at2"/>
<keyword evidence="2" id="KW-0808">Transferase</keyword>
<dbReference type="Proteomes" id="UP000256373">
    <property type="component" value="Unassembled WGS sequence"/>
</dbReference>
<name>A0A3D8Y7N9_9BACT</name>
<dbReference type="PANTHER" id="PTHR43792">
    <property type="entry name" value="GNAT FAMILY, PUTATIVE (AFU_ORTHOLOGUE AFUA_3G00765)-RELATED-RELATED"/>
    <property type="match status" value="1"/>
</dbReference>
<organism evidence="2 3">
    <name type="scientific">Dyadobacter luteus</name>
    <dbReference type="NCBI Taxonomy" id="2259619"/>
    <lineage>
        <taxon>Bacteria</taxon>
        <taxon>Pseudomonadati</taxon>
        <taxon>Bacteroidota</taxon>
        <taxon>Cytophagia</taxon>
        <taxon>Cytophagales</taxon>
        <taxon>Spirosomataceae</taxon>
        <taxon>Dyadobacter</taxon>
    </lineage>
</organism>
<dbReference type="CDD" id="cd04301">
    <property type="entry name" value="NAT_SF"/>
    <property type="match status" value="1"/>
</dbReference>
<keyword evidence="3" id="KW-1185">Reference proteome</keyword>
<dbReference type="AlphaFoldDB" id="A0A3D8Y7N9"/>
<evidence type="ECO:0000313" key="3">
    <source>
        <dbReference type="Proteomes" id="UP000256373"/>
    </source>
</evidence>
<proteinExistence type="predicted"/>
<dbReference type="PROSITE" id="PS51186">
    <property type="entry name" value="GNAT"/>
    <property type="match status" value="1"/>
</dbReference>
<dbReference type="InterPro" id="IPR000182">
    <property type="entry name" value="GNAT_dom"/>
</dbReference>
<accession>A0A3D8Y7N9</accession>
<sequence>MILTPKLRIVVCDDTLFDAIKMGNGTLAKVMGVNVPKKWTEFRDTFTPSYHRWKAHPPLRDWWVYLIIHVPDNLLIGSCGYKGEPDSTGTVEIGYEIIPSHRQKGLGTETARGLVQHAFSKSGVHKVIAHTLAEENASCQILQKVGFHQTEDVDDPEEGPLWRWEIKKSDVTF</sequence>
<dbReference type="InterPro" id="IPR016181">
    <property type="entry name" value="Acyl_CoA_acyltransferase"/>
</dbReference>
<gene>
    <name evidence="2" type="ORF">DSL64_19160</name>
</gene>
<dbReference type="EMBL" id="QNUL01000017">
    <property type="protein sequence ID" value="REA59076.1"/>
    <property type="molecule type" value="Genomic_DNA"/>
</dbReference>